<feature type="transmembrane region" description="Helical" evidence="1">
    <location>
        <begin position="22"/>
        <end position="45"/>
    </location>
</feature>
<protein>
    <recommendedName>
        <fullName evidence="4">Gustatory receptor</fullName>
    </recommendedName>
</protein>
<dbReference type="InterPro" id="IPR009318">
    <property type="entry name" value="Gustatory_rcpt"/>
</dbReference>
<dbReference type="GO" id="GO:0016020">
    <property type="term" value="C:membrane"/>
    <property type="evidence" value="ECO:0007669"/>
    <property type="project" value="InterPro"/>
</dbReference>
<keyword evidence="1" id="KW-1133">Transmembrane helix</keyword>
<evidence type="ECO:0000256" key="1">
    <source>
        <dbReference type="SAM" id="Phobius"/>
    </source>
</evidence>
<feature type="transmembrane region" description="Helical" evidence="1">
    <location>
        <begin position="85"/>
        <end position="111"/>
    </location>
</feature>
<gene>
    <name evidence="2" type="ORF">TNCT_357801</name>
</gene>
<accession>A0A8X6HZ05</accession>
<proteinExistence type="predicted"/>
<dbReference type="GO" id="GO:0008527">
    <property type="term" value="F:taste receptor activity"/>
    <property type="evidence" value="ECO:0007669"/>
    <property type="project" value="InterPro"/>
</dbReference>
<keyword evidence="1" id="KW-0472">Membrane</keyword>
<organism evidence="2 3">
    <name type="scientific">Trichonephila clavata</name>
    <name type="common">Joro spider</name>
    <name type="synonym">Nephila clavata</name>
    <dbReference type="NCBI Taxonomy" id="2740835"/>
    <lineage>
        <taxon>Eukaryota</taxon>
        <taxon>Metazoa</taxon>
        <taxon>Ecdysozoa</taxon>
        <taxon>Arthropoda</taxon>
        <taxon>Chelicerata</taxon>
        <taxon>Arachnida</taxon>
        <taxon>Araneae</taxon>
        <taxon>Araneomorphae</taxon>
        <taxon>Entelegynae</taxon>
        <taxon>Araneoidea</taxon>
        <taxon>Nephilidae</taxon>
        <taxon>Trichonephila</taxon>
    </lineage>
</organism>
<evidence type="ECO:0008006" key="4">
    <source>
        <dbReference type="Google" id="ProtNLM"/>
    </source>
</evidence>
<name>A0A8X6HZ05_TRICU</name>
<comment type="caution">
    <text evidence="2">The sequence shown here is derived from an EMBL/GenBank/DDBJ whole genome shotgun (WGS) entry which is preliminary data.</text>
</comment>
<evidence type="ECO:0000313" key="2">
    <source>
        <dbReference type="EMBL" id="GFR12349.1"/>
    </source>
</evidence>
<dbReference type="Proteomes" id="UP000887116">
    <property type="component" value="Unassembled WGS sequence"/>
</dbReference>
<dbReference type="AlphaFoldDB" id="A0A8X6HZ05"/>
<dbReference type="Pfam" id="PF06151">
    <property type="entry name" value="Trehalose_recp"/>
    <property type="match status" value="1"/>
</dbReference>
<evidence type="ECO:0000313" key="3">
    <source>
        <dbReference type="Proteomes" id="UP000887116"/>
    </source>
</evidence>
<keyword evidence="1" id="KW-0812">Transmembrane</keyword>
<dbReference type="EMBL" id="BMAO01036665">
    <property type="protein sequence ID" value="GFR12349.1"/>
    <property type="molecule type" value="Genomic_DNA"/>
</dbReference>
<keyword evidence="3" id="KW-1185">Reference proteome</keyword>
<reference evidence="2" key="1">
    <citation type="submission" date="2020-07" db="EMBL/GenBank/DDBJ databases">
        <title>Multicomponent nature underlies the extraordinary mechanical properties of spider dragline silk.</title>
        <authorList>
            <person name="Kono N."/>
            <person name="Nakamura H."/>
            <person name="Mori M."/>
            <person name="Yoshida Y."/>
            <person name="Ohtoshi R."/>
            <person name="Malay A.D."/>
            <person name="Moran D.A.P."/>
            <person name="Tomita M."/>
            <person name="Numata K."/>
            <person name="Arakawa K."/>
        </authorList>
    </citation>
    <scope>NUCLEOTIDE SEQUENCE</scope>
</reference>
<sequence>MTGTFWGGYKLAFYSDAVNDFFFFRGFYTALYLYVLILIMVSMSITNEWRKQAKTHMLYTSCMIPKDQWDIKNSFKKVLVQENILSLWGIFVVNRSLLIASIGTLLTYGILIGNLRNS</sequence>